<dbReference type="PANTHER" id="PTHR31157">
    <property type="entry name" value="SCP DOMAIN-CONTAINING PROTEIN"/>
    <property type="match status" value="1"/>
</dbReference>
<dbReference type="InterPro" id="IPR014044">
    <property type="entry name" value="CAP_dom"/>
</dbReference>
<dbReference type="Pfam" id="PF00188">
    <property type="entry name" value="CAP"/>
    <property type="match status" value="1"/>
</dbReference>
<name>A0A1F6LQV9_9BACT</name>
<organism evidence="2 3">
    <name type="scientific">Candidatus Magasanikbacteria bacterium RIFCSPHIGHO2_01_FULL_50_8</name>
    <dbReference type="NCBI Taxonomy" id="1798674"/>
    <lineage>
        <taxon>Bacteria</taxon>
        <taxon>Candidatus Magasanikiibacteriota</taxon>
    </lineage>
</organism>
<dbReference type="SUPFAM" id="SSF55797">
    <property type="entry name" value="PR-1-like"/>
    <property type="match status" value="1"/>
</dbReference>
<dbReference type="AlphaFoldDB" id="A0A1F6LQV9"/>
<gene>
    <name evidence="2" type="ORF">A2848_01635</name>
</gene>
<reference evidence="2 3" key="1">
    <citation type="journal article" date="2016" name="Nat. Commun.">
        <title>Thousands of microbial genomes shed light on interconnected biogeochemical processes in an aquifer system.</title>
        <authorList>
            <person name="Anantharaman K."/>
            <person name="Brown C.T."/>
            <person name="Hug L.A."/>
            <person name="Sharon I."/>
            <person name="Castelle C.J."/>
            <person name="Probst A.J."/>
            <person name="Thomas B.C."/>
            <person name="Singh A."/>
            <person name="Wilkins M.J."/>
            <person name="Karaoz U."/>
            <person name="Brodie E.L."/>
            <person name="Williams K.H."/>
            <person name="Hubbard S.S."/>
            <person name="Banfield J.F."/>
        </authorList>
    </citation>
    <scope>NUCLEOTIDE SEQUENCE [LARGE SCALE GENOMIC DNA]</scope>
</reference>
<comment type="caution">
    <text evidence="2">The sequence shown here is derived from an EMBL/GenBank/DDBJ whole genome shotgun (WGS) entry which is preliminary data.</text>
</comment>
<proteinExistence type="predicted"/>
<dbReference type="InterPro" id="IPR035940">
    <property type="entry name" value="CAP_sf"/>
</dbReference>
<dbReference type="PANTHER" id="PTHR31157:SF1">
    <property type="entry name" value="SCP DOMAIN-CONTAINING PROTEIN"/>
    <property type="match status" value="1"/>
</dbReference>
<evidence type="ECO:0000313" key="2">
    <source>
        <dbReference type="EMBL" id="OGH61782.1"/>
    </source>
</evidence>
<evidence type="ECO:0000259" key="1">
    <source>
        <dbReference type="Pfam" id="PF00188"/>
    </source>
</evidence>
<sequence>MLHSLFAATLWCHATGLNCQYFSARTDNNAAVSVAAAQTKNKKLVPAKKIIKKPLLKKKAAPRQPQKQKFIQPPIQQLTMAGVIAHTNRAREVNGVTGMLQQQGQLNAAAAARLADMFQQQYFEHDSPQGVKPSQVAEKAGYDFVQFAENIAYGPFKTEAELVDAWMNSPGHRTNILNPVFTEIGVAVGRGKMLGDDVWLGVQLFGKPAAACPTPQPTLKQQIDSGNAQLATQDAEAKKISTDLDATSNPQSSEQIAAYNKKVQQYNALVDSMQKLYLTISQQHNEYNKQVDAYNGCVNT</sequence>
<evidence type="ECO:0000313" key="3">
    <source>
        <dbReference type="Proteomes" id="UP000176329"/>
    </source>
</evidence>
<dbReference type="Gene3D" id="3.40.33.10">
    <property type="entry name" value="CAP"/>
    <property type="match status" value="1"/>
</dbReference>
<dbReference type="Proteomes" id="UP000176329">
    <property type="component" value="Unassembled WGS sequence"/>
</dbReference>
<accession>A0A1F6LQV9</accession>
<dbReference type="CDD" id="cd05379">
    <property type="entry name" value="CAP_bacterial"/>
    <property type="match status" value="1"/>
</dbReference>
<protein>
    <recommendedName>
        <fullName evidence="1">SCP domain-containing protein</fullName>
    </recommendedName>
</protein>
<feature type="domain" description="SCP" evidence="1">
    <location>
        <begin position="87"/>
        <end position="193"/>
    </location>
</feature>
<dbReference type="EMBL" id="MFPV01000035">
    <property type="protein sequence ID" value="OGH61782.1"/>
    <property type="molecule type" value="Genomic_DNA"/>
</dbReference>